<proteinExistence type="predicted"/>
<protein>
    <submittedName>
        <fullName evidence="2">Uncharacterized protein</fullName>
    </submittedName>
</protein>
<sequence>MRFPLLVSCIPSFGQPGLVMDTRVTSSMPMSRRMVSMSSAIIGATRTITPVAMSKDTTGGSGLRSVGETSTEAMVSTTTTTTT</sequence>
<feature type="region of interest" description="Disordered" evidence="1">
    <location>
        <begin position="52"/>
        <end position="83"/>
    </location>
</feature>
<keyword evidence="3" id="KW-1185">Reference proteome</keyword>
<feature type="compositionally biased region" description="Polar residues" evidence="1">
    <location>
        <begin position="67"/>
        <end position="76"/>
    </location>
</feature>
<evidence type="ECO:0000313" key="3">
    <source>
        <dbReference type="Proteomes" id="UP000708208"/>
    </source>
</evidence>
<dbReference type="AlphaFoldDB" id="A0A8J2LHB9"/>
<dbReference type="Proteomes" id="UP000708208">
    <property type="component" value="Unassembled WGS sequence"/>
</dbReference>
<accession>A0A8J2LHB9</accession>
<reference evidence="2" key="1">
    <citation type="submission" date="2021-06" db="EMBL/GenBank/DDBJ databases">
        <authorList>
            <person name="Hodson N. C."/>
            <person name="Mongue J. A."/>
            <person name="Jaron S. K."/>
        </authorList>
    </citation>
    <scope>NUCLEOTIDE SEQUENCE</scope>
</reference>
<gene>
    <name evidence="2" type="ORF">AFUS01_LOCUS45554</name>
</gene>
<evidence type="ECO:0000313" key="2">
    <source>
        <dbReference type="EMBL" id="CAG7836297.1"/>
    </source>
</evidence>
<name>A0A8J2LHB9_9HEXA</name>
<comment type="caution">
    <text evidence="2">The sequence shown here is derived from an EMBL/GenBank/DDBJ whole genome shotgun (WGS) entry which is preliminary data.</text>
</comment>
<dbReference type="EMBL" id="CAJVCH010570967">
    <property type="protein sequence ID" value="CAG7836297.1"/>
    <property type="molecule type" value="Genomic_DNA"/>
</dbReference>
<evidence type="ECO:0000256" key="1">
    <source>
        <dbReference type="SAM" id="MobiDB-lite"/>
    </source>
</evidence>
<organism evidence="2 3">
    <name type="scientific">Allacma fusca</name>
    <dbReference type="NCBI Taxonomy" id="39272"/>
    <lineage>
        <taxon>Eukaryota</taxon>
        <taxon>Metazoa</taxon>
        <taxon>Ecdysozoa</taxon>
        <taxon>Arthropoda</taxon>
        <taxon>Hexapoda</taxon>
        <taxon>Collembola</taxon>
        <taxon>Symphypleona</taxon>
        <taxon>Sminthuridae</taxon>
        <taxon>Allacma</taxon>
    </lineage>
</organism>